<dbReference type="KEGG" id="vg:16512475"/>
<evidence type="ECO:0000313" key="4">
    <source>
        <dbReference type="EMBL" id="AGO82686.1"/>
    </source>
</evidence>
<reference evidence="4 5" key="1">
    <citation type="journal article" date="2013" name="Science">
        <title>Pandoraviruses: amoeba viruses with genomes up to 2.5 Mb reaching that of parasitic eukaryotes.</title>
        <authorList>
            <person name="Philippe N."/>
            <person name="Legendre M."/>
            <person name="Doutre G."/>
            <person name="Coute Y."/>
            <person name="Poirot O."/>
            <person name="Lescot M."/>
            <person name="Arslan D."/>
            <person name="Seltzer V."/>
            <person name="Bertaux L."/>
            <person name="Bruley C."/>
            <person name="Garin J."/>
            <person name="Claverie J.M."/>
            <person name="Abergel C."/>
        </authorList>
    </citation>
    <scope>NUCLEOTIDE SEQUENCE [LARGE SCALE GENOMIC DNA]</scope>
    <source>
        <strain evidence="4">Melbourne</strain>
    </source>
</reference>
<dbReference type="Gene3D" id="2.20.110.10">
    <property type="entry name" value="Histone H3 K4-specific methyltransferase SET7/9 N-terminal domain"/>
    <property type="match status" value="3"/>
</dbReference>
<dbReference type="InterPro" id="IPR003409">
    <property type="entry name" value="MORN"/>
</dbReference>
<dbReference type="GeneID" id="16512475"/>
<name>S4VX76_9VIRU</name>
<dbReference type="InterPro" id="IPR036047">
    <property type="entry name" value="F-box-like_dom_sf"/>
</dbReference>
<organism evidence="4 5">
    <name type="scientific">Pandoravirus dulcis</name>
    <dbReference type="NCBI Taxonomy" id="1349409"/>
    <lineage>
        <taxon>Viruses</taxon>
        <taxon>Pandoravirus</taxon>
    </lineage>
</organism>
<dbReference type="Pfam" id="PF12937">
    <property type="entry name" value="F-box-like"/>
    <property type="match status" value="1"/>
</dbReference>
<evidence type="ECO:0000256" key="2">
    <source>
        <dbReference type="SAM" id="MobiDB-lite"/>
    </source>
</evidence>
<feature type="region of interest" description="Disordered" evidence="2">
    <location>
        <begin position="1"/>
        <end position="21"/>
    </location>
</feature>
<dbReference type="InterPro" id="IPR001810">
    <property type="entry name" value="F-box_dom"/>
</dbReference>
<dbReference type="PANTHER" id="PTHR23084">
    <property type="entry name" value="PHOSPHATIDYLINOSITOL-4-PHOSPHATE 5-KINASE RELATED"/>
    <property type="match status" value="1"/>
</dbReference>
<keyword evidence="1" id="KW-0677">Repeat</keyword>
<dbReference type="SMART" id="SM00698">
    <property type="entry name" value="MORN"/>
    <property type="match status" value="7"/>
</dbReference>
<evidence type="ECO:0000259" key="3">
    <source>
        <dbReference type="Pfam" id="PF12937"/>
    </source>
</evidence>
<dbReference type="EMBL" id="KC977570">
    <property type="protein sequence ID" value="AGO82686.1"/>
    <property type="molecule type" value="Genomic_DNA"/>
</dbReference>
<evidence type="ECO:0000256" key="1">
    <source>
        <dbReference type="ARBA" id="ARBA00022737"/>
    </source>
</evidence>
<protein>
    <submittedName>
        <fullName evidence="4">Morn repeat domain containing protein</fullName>
    </submittedName>
</protein>
<evidence type="ECO:0000313" key="5">
    <source>
        <dbReference type="Proteomes" id="UP000201566"/>
    </source>
</evidence>
<feature type="domain" description="F-box" evidence="3">
    <location>
        <begin position="42"/>
        <end position="87"/>
    </location>
</feature>
<dbReference type="Pfam" id="PF02493">
    <property type="entry name" value="MORN"/>
    <property type="match status" value="6"/>
</dbReference>
<dbReference type="SUPFAM" id="SSF81383">
    <property type="entry name" value="F-box domain"/>
    <property type="match status" value="1"/>
</dbReference>
<dbReference type="RefSeq" id="YP_008319355.1">
    <property type="nucleotide sequence ID" value="NC_021858.1"/>
</dbReference>
<proteinExistence type="predicted"/>
<dbReference type="Proteomes" id="UP000201566">
    <property type="component" value="Segment"/>
</dbReference>
<dbReference type="SUPFAM" id="SSF82185">
    <property type="entry name" value="Histone H3 K4-specific methyltransferase SET7/9 N-terminal domain"/>
    <property type="match status" value="1"/>
</dbReference>
<gene>
    <name evidence="4" type="ORF">pdul_cds_569</name>
</gene>
<dbReference type="Gene3D" id="1.20.1280.50">
    <property type="match status" value="1"/>
</dbReference>
<dbReference type="PANTHER" id="PTHR23084:SF263">
    <property type="entry name" value="MORN REPEAT-CONTAINING PROTEIN 1"/>
    <property type="match status" value="1"/>
</dbReference>
<accession>S4VX76</accession>
<sequence>MKSRSGRASTGPFARNGNGKFARVQQRRQKYDAAPGDLSLFDLLPDELVMAVLRAAPDGATVEAWSLASRRHYALAADPALWRHLYESHWGPLLHAHFQSWRKDWRWVYCARSRNGRTGRTRVGEVDVLLNGKRGTYWGDLAHGKPHGYGTMFIPSFDGADNRIERAQATGSSLSPGLDCYEGDWVDGVICGYGIYVWANGVRYEGKYKDNNSDGYGVQTWPNGARYAGERRNGLRHGHGVQTWPCGDRYVGEWVDGKMHGHGVFQGAHGLCYDGQRDQNDISGRGAMTYPDGLKYDGEWLGNRRHGDGVCTYPDGSTVHGEWSHGAVLSIAVVTHRSQGPPCGGGADPASLCEGCADVQFLR</sequence>